<evidence type="ECO:0000256" key="2">
    <source>
        <dbReference type="SAM" id="SignalP"/>
    </source>
</evidence>
<keyword evidence="1" id="KW-1133">Transmembrane helix</keyword>
<sequence length="380" mass="41967">MRPSKALYLLAAHSLCISTAAGLDRTRSQFKHWFPTVETFSKDRFEDACAEQYANYYNESLPDEGGAHKYSQALMNCILEEYGELNMAGMAVTAILLALLPAGLVQFGPSMAEISILSTRRPVLATLLGFGLMSPNPTEFEYEDILEKASNGGAPLIPIRALDGRYFIAKVLISLVEYIIAMAAAGNLFYQVYRFTYEAISLGPLMVYLKGLPEAATLFGWASLNLPLYLLSFGVFALAFRRVRPKSGYNRGGSRLIELISNELTPCGQGRDLKIERRPNRQFLFQFLGMAVRLVSGLHIILGTVLIGSIVLIPIADSLPLIYSFVFAALFTRAVLSFELNGLARKTTIVSSDTVGQIDNQVYESHALEPKRYNSLSQSD</sequence>
<keyword evidence="1" id="KW-0812">Transmembrane</keyword>
<reference evidence="3" key="1">
    <citation type="journal article" date="2020" name="BMC Genomics">
        <title>Correction to: Identification and distribution of gene clusters required for synthesis of sphingolipid metabolism inhibitors in diverse species of the filamentous fungus Fusarium.</title>
        <authorList>
            <person name="Kim H.S."/>
            <person name="Lohmar J.M."/>
            <person name="Busman M."/>
            <person name="Brown D.W."/>
            <person name="Naumann T.A."/>
            <person name="Divon H.H."/>
            <person name="Lysoe E."/>
            <person name="Uhlig S."/>
            <person name="Proctor R.H."/>
        </authorList>
    </citation>
    <scope>NUCLEOTIDE SEQUENCE</scope>
    <source>
        <strain evidence="3">NRRL 20472</strain>
    </source>
</reference>
<gene>
    <name evidence="3" type="ORF">FSARC_11909</name>
</gene>
<feature type="transmembrane region" description="Helical" evidence="1">
    <location>
        <begin position="319"/>
        <end position="336"/>
    </location>
</feature>
<evidence type="ECO:0000256" key="1">
    <source>
        <dbReference type="SAM" id="Phobius"/>
    </source>
</evidence>
<comment type="caution">
    <text evidence="3">The sequence shown here is derived from an EMBL/GenBank/DDBJ whole genome shotgun (WGS) entry which is preliminary data.</text>
</comment>
<name>A0A8H4TCA1_9HYPO</name>
<dbReference type="EMBL" id="JABEXW010000787">
    <property type="protein sequence ID" value="KAF4955236.1"/>
    <property type="molecule type" value="Genomic_DNA"/>
</dbReference>
<reference evidence="3" key="2">
    <citation type="submission" date="2020-05" db="EMBL/GenBank/DDBJ databases">
        <authorList>
            <person name="Kim H.-S."/>
            <person name="Proctor R.H."/>
            <person name="Brown D.W."/>
        </authorList>
    </citation>
    <scope>NUCLEOTIDE SEQUENCE</scope>
    <source>
        <strain evidence="3">NRRL 20472</strain>
    </source>
</reference>
<organism evidence="3 4">
    <name type="scientific">Fusarium sarcochroum</name>
    <dbReference type="NCBI Taxonomy" id="1208366"/>
    <lineage>
        <taxon>Eukaryota</taxon>
        <taxon>Fungi</taxon>
        <taxon>Dikarya</taxon>
        <taxon>Ascomycota</taxon>
        <taxon>Pezizomycotina</taxon>
        <taxon>Sordariomycetes</taxon>
        <taxon>Hypocreomycetidae</taxon>
        <taxon>Hypocreales</taxon>
        <taxon>Nectriaceae</taxon>
        <taxon>Fusarium</taxon>
        <taxon>Fusarium lateritium species complex</taxon>
    </lineage>
</organism>
<proteinExistence type="predicted"/>
<feature type="chain" id="PRO_5034164777" evidence="2">
    <location>
        <begin position="23"/>
        <end position="380"/>
    </location>
</feature>
<feature type="signal peptide" evidence="2">
    <location>
        <begin position="1"/>
        <end position="22"/>
    </location>
</feature>
<keyword evidence="1" id="KW-0472">Membrane</keyword>
<dbReference type="AlphaFoldDB" id="A0A8H4TCA1"/>
<feature type="transmembrane region" description="Helical" evidence="1">
    <location>
        <begin position="283"/>
        <end position="313"/>
    </location>
</feature>
<accession>A0A8H4TCA1</accession>
<keyword evidence="2" id="KW-0732">Signal</keyword>
<keyword evidence="4" id="KW-1185">Reference proteome</keyword>
<evidence type="ECO:0000313" key="4">
    <source>
        <dbReference type="Proteomes" id="UP000622797"/>
    </source>
</evidence>
<protein>
    <submittedName>
        <fullName evidence="3">Uncharacterized protein</fullName>
    </submittedName>
</protein>
<feature type="transmembrane region" description="Helical" evidence="1">
    <location>
        <begin position="167"/>
        <end position="190"/>
    </location>
</feature>
<feature type="transmembrane region" description="Helical" evidence="1">
    <location>
        <begin position="218"/>
        <end position="240"/>
    </location>
</feature>
<dbReference type="Proteomes" id="UP000622797">
    <property type="component" value="Unassembled WGS sequence"/>
</dbReference>
<feature type="transmembrane region" description="Helical" evidence="1">
    <location>
        <begin position="85"/>
        <end position="105"/>
    </location>
</feature>
<evidence type="ECO:0000313" key="3">
    <source>
        <dbReference type="EMBL" id="KAF4955236.1"/>
    </source>
</evidence>
<dbReference type="OrthoDB" id="3009728at2759"/>